<reference evidence="2" key="1">
    <citation type="submission" date="2021-01" db="EMBL/GenBank/DDBJ databases">
        <authorList>
            <person name="Corre E."/>
            <person name="Pelletier E."/>
            <person name="Niang G."/>
            <person name="Scheremetjew M."/>
            <person name="Finn R."/>
            <person name="Kale V."/>
            <person name="Holt S."/>
            <person name="Cochrane G."/>
            <person name="Meng A."/>
            <person name="Brown T."/>
            <person name="Cohen L."/>
        </authorList>
    </citation>
    <scope>NUCLEOTIDE SEQUENCE</scope>
    <source>
        <strain evidence="2">CCCM811</strain>
    </source>
</reference>
<dbReference type="SUPFAM" id="SSF56672">
    <property type="entry name" value="DNA/RNA polymerases"/>
    <property type="match status" value="1"/>
</dbReference>
<sequence>MQPIKKLLKKDEPQVWGEEQELALQRGIAELKSTVLVIPDFRLISVDNPFLIDSDASTVAGGGTLGMIVDGKEKLISCYSFSFTKSQLSWPIIRKELYSLLRCHGEDVYNDAYTRLSAGFDAYPIVAHEYRPGKKHLNADIMTRDTDKALDRGKNVLCS</sequence>
<evidence type="ECO:0000259" key="1">
    <source>
        <dbReference type="Pfam" id="PF17919"/>
    </source>
</evidence>
<proteinExistence type="predicted"/>
<dbReference type="InterPro" id="IPR043502">
    <property type="entry name" value="DNA/RNA_pol_sf"/>
</dbReference>
<name>A0A7S3Z260_9EUKA</name>
<protein>
    <recommendedName>
        <fullName evidence="1">Reverse transcriptase/retrotransposon-derived protein RNase H-like domain-containing protein</fullName>
    </recommendedName>
</protein>
<organism evidence="2">
    <name type="scientific">Lotharella globosa</name>
    <dbReference type="NCBI Taxonomy" id="91324"/>
    <lineage>
        <taxon>Eukaryota</taxon>
        <taxon>Sar</taxon>
        <taxon>Rhizaria</taxon>
        <taxon>Cercozoa</taxon>
        <taxon>Chlorarachniophyceae</taxon>
        <taxon>Lotharella</taxon>
    </lineage>
</organism>
<dbReference type="PANTHER" id="PTHR34072">
    <property type="entry name" value="ENZYMATIC POLYPROTEIN-RELATED"/>
    <property type="match status" value="1"/>
</dbReference>
<gene>
    <name evidence="2" type="ORF">LGLO00237_LOCUS21053</name>
</gene>
<dbReference type="EMBL" id="HBIV01029472">
    <property type="protein sequence ID" value="CAE0669426.1"/>
    <property type="molecule type" value="Transcribed_RNA"/>
</dbReference>
<evidence type="ECO:0000313" key="2">
    <source>
        <dbReference type="EMBL" id="CAE0669426.1"/>
    </source>
</evidence>
<dbReference type="AlphaFoldDB" id="A0A7S3Z260"/>
<dbReference type="Pfam" id="PF17919">
    <property type="entry name" value="RT_RNaseH_2"/>
    <property type="match status" value="1"/>
</dbReference>
<accession>A0A7S3Z260</accession>
<feature type="domain" description="Reverse transcriptase/retrotransposon-derived protein RNase H-like" evidence="1">
    <location>
        <begin position="16"/>
        <end position="103"/>
    </location>
</feature>
<dbReference type="InterPro" id="IPR041577">
    <property type="entry name" value="RT_RNaseH_2"/>
</dbReference>